<dbReference type="Proteomes" id="UP000286931">
    <property type="component" value="Unassembled WGS sequence"/>
</dbReference>
<organism evidence="8 9">
    <name type="scientific">Embleya hyalina</name>
    <dbReference type="NCBI Taxonomy" id="516124"/>
    <lineage>
        <taxon>Bacteria</taxon>
        <taxon>Bacillati</taxon>
        <taxon>Actinomycetota</taxon>
        <taxon>Actinomycetes</taxon>
        <taxon>Kitasatosporales</taxon>
        <taxon>Streptomycetaceae</taxon>
        <taxon>Embleya</taxon>
    </lineage>
</organism>
<dbReference type="GO" id="GO:0000271">
    <property type="term" value="P:polysaccharide biosynthetic process"/>
    <property type="evidence" value="ECO:0007669"/>
    <property type="project" value="InterPro"/>
</dbReference>
<evidence type="ECO:0000256" key="4">
    <source>
        <dbReference type="ARBA" id="ARBA00022989"/>
    </source>
</evidence>
<dbReference type="GO" id="GO:0005886">
    <property type="term" value="C:plasma membrane"/>
    <property type="evidence" value="ECO:0007669"/>
    <property type="project" value="TreeGrafter"/>
</dbReference>
<evidence type="ECO:0000256" key="6">
    <source>
        <dbReference type="SAM" id="MobiDB-lite"/>
    </source>
</evidence>
<comment type="subcellular location">
    <subcellularLocation>
        <location evidence="1">Membrane</location>
        <topology evidence="1">Multi-pass membrane protein</topology>
    </subcellularLocation>
</comment>
<evidence type="ECO:0000256" key="5">
    <source>
        <dbReference type="ARBA" id="ARBA00023136"/>
    </source>
</evidence>
<comment type="caution">
    <text evidence="8">The sequence shown here is derived from an EMBL/GenBank/DDBJ whole genome shotgun (WGS) entry which is preliminary data.</text>
</comment>
<feature type="compositionally biased region" description="Basic and acidic residues" evidence="6">
    <location>
        <begin position="164"/>
        <end position="174"/>
    </location>
</feature>
<dbReference type="AlphaFoldDB" id="A0A401YQ67"/>
<dbReference type="EMBL" id="BIFH01000021">
    <property type="protein sequence ID" value="GCD96749.1"/>
    <property type="molecule type" value="Genomic_DNA"/>
</dbReference>
<evidence type="ECO:0000259" key="7">
    <source>
        <dbReference type="Pfam" id="PF04138"/>
    </source>
</evidence>
<dbReference type="PANTHER" id="PTHR38459">
    <property type="entry name" value="PROPHAGE BACTOPRENOL-LINKED GLUCOSE TRANSLOCASE HOMOLOG"/>
    <property type="match status" value="1"/>
</dbReference>
<protein>
    <submittedName>
        <fullName evidence="8">Membrane protein</fullName>
    </submittedName>
</protein>
<evidence type="ECO:0000313" key="8">
    <source>
        <dbReference type="EMBL" id="GCD96749.1"/>
    </source>
</evidence>
<dbReference type="Pfam" id="PF04138">
    <property type="entry name" value="GtrA_DPMS_TM"/>
    <property type="match status" value="1"/>
</dbReference>
<evidence type="ECO:0000256" key="2">
    <source>
        <dbReference type="ARBA" id="ARBA00009399"/>
    </source>
</evidence>
<name>A0A401YQ67_9ACTN</name>
<dbReference type="OrthoDB" id="9807815at2"/>
<evidence type="ECO:0000256" key="3">
    <source>
        <dbReference type="ARBA" id="ARBA00022692"/>
    </source>
</evidence>
<dbReference type="InterPro" id="IPR051401">
    <property type="entry name" value="GtrA_CellWall_Glycosyl"/>
</dbReference>
<comment type="similarity">
    <text evidence="2">Belongs to the GtrA family.</text>
</comment>
<reference evidence="8 9" key="1">
    <citation type="submission" date="2018-12" db="EMBL/GenBank/DDBJ databases">
        <title>Draft genome sequence of Embleya hyalina NBRC 13850T.</title>
        <authorList>
            <person name="Komaki H."/>
            <person name="Hosoyama A."/>
            <person name="Kimura A."/>
            <person name="Ichikawa N."/>
            <person name="Tamura T."/>
        </authorList>
    </citation>
    <scope>NUCLEOTIDE SEQUENCE [LARGE SCALE GENOMIC DNA]</scope>
    <source>
        <strain evidence="8 9">NBRC 13850</strain>
    </source>
</reference>
<keyword evidence="3" id="KW-0812">Transmembrane</keyword>
<dbReference type="RefSeq" id="WP_126638761.1">
    <property type="nucleotide sequence ID" value="NZ_BIFH01000021.1"/>
</dbReference>
<gene>
    <name evidence="8" type="ORF">EHYA_04436</name>
</gene>
<dbReference type="PANTHER" id="PTHR38459:SF1">
    <property type="entry name" value="PROPHAGE BACTOPRENOL-LINKED GLUCOSE TRANSLOCASE HOMOLOG"/>
    <property type="match status" value="1"/>
</dbReference>
<proteinExistence type="inferred from homology"/>
<evidence type="ECO:0000313" key="9">
    <source>
        <dbReference type="Proteomes" id="UP000286931"/>
    </source>
</evidence>
<keyword evidence="5" id="KW-0472">Membrane</keyword>
<keyword evidence="4" id="KW-1133">Transmembrane helix</keyword>
<dbReference type="InterPro" id="IPR007267">
    <property type="entry name" value="GtrA_DPMS_TM"/>
</dbReference>
<sequence length="174" mass="18572">MILPAPPKHLRGFVPEVSRFAVVGGVGYSVDVVPFNVLRALLDVSALPAKPISLSVATMVAYLGNRRWTYRERTASGAAHDSGRQLLLFIGWSLGGLVVQVGCLWVSRHVLGFDSLPADNLSGNVIGMGLATGFRFWGYRTWVFRAATETAPAPATGIAPAPADVRRDATSGPR</sequence>
<keyword evidence="9" id="KW-1185">Reference proteome</keyword>
<accession>A0A401YQ67</accession>
<feature type="region of interest" description="Disordered" evidence="6">
    <location>
        <begin position="155"/>
        <end position="174"/>
    </location>
</feature>
<evidence type="ECO:0000256" key="1">
    <source>
        <dbReference type="ARBA" id="ARBA00004141"/>
    </source>
</evidence>
<feature type="domain" description="GtrA/DPMS transmembrane" evidence="7">
    <location>
        <begin position="19"/>
        <end position="144"/>
    </location>
</feature>